<evidence type="ECO:0000256" key="3">
    <source>
        <dbReference type="ARBA" id="ARBA00023038"/>
    </source>
</evidence>
<dbReference type="WBParaSite" id="jg23460">
    <property type="protein sequence ID" value="jg23460"/>
    <property type="gene ID" value="jg23460"/>
</dbReference>
<organism evidence="6 7">
    <name type="scientific">Ditylenchus dipsaci</name>
    <dbReference type="NCBI Taxonomy" id="166011"/>
    <lineage>
        <taxon>Eukaryota</taxon>
        <taxon>Metazoa</taxon>
        <taxon>Ecdysozoa</taxon>
        <taxon>Nematoda</taxon>
        <taxon>Chromadorea</taxon>
        <taxon>Rhabditida</taxon>
        <taxon>Tylenchina</taxon>
        <taxon>Tylenchomorpha</taxon>
        <taxon>Sphaerularioidea</taxon>
        <taxon>Anguinidae</taxon>
        <taxon>Anguininae</taxon>
        <taxon>Ditylenchus</taxon>
    </lineage>
</organism>
<dbReference type="Pfam" id="PF00412">
    <property type="entry name" value="LIM"/>
    <property type="match status" value="1"/>
</dbReference>
<evidence type="ECO:0000313" key="6">
    <source>
        <dbReference type="Proteomes" id="UP000887574"/>
    </source>
</evidence>
<evidence type="ECO:0000256" key="4">
    <source>
        <dbReference type="PROSITE-ProRule" id="PRU00125"/>
    </source>
</evidence>
<proteinExistence type="predicted"/>
<protein>
    <submittedName>
        <fullName evidence="7">LIM zinc-binding domain-containing protein</fullName>
    </submittedName>
</protein>
<dbReference type="Gene3D" id="2.10.110.10">
    <property type="entry name" value="Cysteine Rich Protein"/>
    <property type="match status" value="1"/>
</dbReference>
<dbReference type="AlphaFoldDB" id="A0A915DTW9"/>
<reference evidence="7" key="1">
    <citation type="submission" date="2022-11" db="UniProtKB">
        <authorList>
            <consortium name="WormBaseParasite"/>
        </authorList>
    </citation>
    <scope>IDENTIFICATION</scope>
</reference>
<evidence type="ECO:0000256" key="2">
    <source>
        <dbReference type="ARBA" id="ARBA00022833"/>
    </source>
</evidence>
<keyword evidence="3 4" id="KW-0440">LIM domain</keyword>
<dbReference type="Proteomes" id="UP000887574">
    <property type="component" value="Unplaced"/>
</dbReference>
<sequence length="90" mass="10207">MFCSGPQIKNCKICGEKIAFADKIVIENHDLHKQCFTCGICDNPCKQGSCATDHVLQRTFGLMYFCHNHMMLGSGEKLELLKKRFPVLNQ</sequence>
<evidence type="ECO:0000313" key="7">
    <source>
        <dbReference type="WBParaSite" id="jg23460"/>
    </source>
</evidence>
<keyword evidence="2 4" id="KW-0862">Zinc</keyword>
<keyword evidence="6" id="KW-1185">Reference proteome</keyword>
<name>A0A915DTW9_9BILA</name>
<keyword evidence="1 4" id="KW-0479">Metal-binding</keyword>
<feature type="domain" description="LIM zinc-binding" evidence="5">
    <location>
        <begin position="9"/>
        <end position="76"/>
    </location>
</feature>
<dbReference type="GO" id="GO:0046872">
    <property type="term" value="F:metal ion binding"/>
    <property type="evidence" value="ECO:0007669"/>
    <property type="project" value="UniProtKB-KW"/>
</dbReference>
<accession>A0A915DTW9</accession>
<dbReference type="InterPro" id="IPR001781">
    <property type="entry name" value="Znf_LIM"/>
</dbReference>
<evidence type="ECO:0000256" key="1">
    <source>
        <dbReference type="ARBA" id="ARBA00022723"/>
    </source>
</evidence>
<evidence type="ECO:0000259" key="5">
    <source>
        <dbReference type="PROSITE" id="PS50023"/>
    </source>
</evidence>
<dbReference type="PROSITE" id="PS50023">
    <property type="entry name" value="LIM_DOMAIN_2"/>
    <property type="match status" value="1"/>
</dbReference>